<accession>Q98JT9</accession>
<sequence>MAIYRRKNRDRHLQKAGEGIACFFVGSANQHAGMIAQRREGFLRLCRGVLVFQRRLDLFARGLVEGTAAGMRPVDQDFTGVLKGCHLTDRVRAMRLDPHRCRQHHIGHCSSRLWFSRYWRMLASRAASIIARIAFSGGVQPSSASRQQRSAAW</sequence>
<evidence type="ECO:0000313" key="2">
    <source>
        <dbReference type="Proteomes" id="UP000000552"/>
    </source>
</evidence>
<proteinExistence type="predicted"/>
<dbReference type="KEGG" id="mlo:mll1786"/>
<dbReference type="AlphaFoldDB" id="Q98JT9"/>
<dbReference type="EMBL" id="BA000012">
    <property type="protein sequence ID" value="BAB49076.1"/>
    <property type="molecule type" value="Genomic_DNA"/>
</dbReference>
<evidence type="ECO:0000313" key="1">
    <source>
        <dbReference type="EMBL" id="BAB49076.1"/>
    </source>
</evidence>
<organism evidence="1 2">
    <name type="scientific">Mesorhizobium japonicum (strain LMG 29417 / CECT 9101 / MAFF 303099)</name>
    <name type="common">Mesorhizobium loti (strain MAFF 303099)</name>
    <dbReference type="NCBI Taxonomy" id="266835"/>
    <lineage>
        <taxon>Bacteria</taxon>
        <taxon>Pseudomonadati</taxon>
        <taxon>Pseudomonadota</taxon>
        <taxon>Alphaproteobacteria</taxon>
        <taxon>Hyphomicrobiales</taxon>
        <taxon>Phyllobacteriaceae</taxon>
        <taxon>Mesorhizobium</taxon>
    </lineage>
</organism>
<name>Q98JT9_RHILO</name>
<protein>
    <submittedName>
        <fullName evidence="1">Mll1786 protein</fullName>
    </submittedName>
</protein>
<dbReference type="Proteomes" id="UP000000552">
    <property type="component" value="Chromosome"/>
</dbReference>
<reference evidence="1 2" key="1">
    <citation type="journal article" date="2000" name="DNA Res.">
        <title>Complete genome structure of the nitrogen-fixing symbiotic bacterium Mesorhizobium loti.</title>
        <authorList>
            <person name="Kaneko T."/>
            <person name="Nakamura Y."/>
            <person name="Sato S."/>
            <person name="Asamizu E."/>
            <person name="Kato T."/>
            <person name="Sasamoto S."/>
            <person name="Watanabe A."/>
            <person name="Idesawa K."/>
            <person name="Ishikawa A."/>
            <person name="Kawashima K."/>
            <person name="Kimura T."/>
            <person name="Kishida Y."/>
            <person name="Kiyokawa C."/>
            <person name="Kohara M."/>
            <person name="Matsumoto M."/>
            <person name="Matsuno A."/>
            <person name="Mochizuki Y."/>
            <person name="Nakayama S."/>
            <person name="Nakazaki N."/>
            <person name="Shimpo S."/>
            <person name="Sugimoto M."/>
            <person name="Takeuchi C."/>
            <person name="Yamada M."/>
            <person name="Tabata S."/>
        </authorList>
    </citation>
    <scope>NUCLEOTIDE SEQUENCE [LARGE SCALE GENOMIC DNA]</scope>
    <source>
        <strain evidence="2">LMG 29417 / CECT 9101 / MAFF 303099</strain>
    </source>
</reference>
<gene>
    <name evidence="1" type="ordered locus">mll1786</name>
</gene>
<dbReference type="HOGENOM" id="CLU_1711791_0_0_5"/>